<name>A0ACB7SSN2_HYAAI</name>
<comment type="caution">
    <text evidence="1">The sequence shown here is derived from an EMBL/GenBank/DDBJ whole genome shotgun (WGS) entry which is preliminary data.</text>
</comment>
<proteinExistence type="predicted"/>
<evidence type="ECO:0000313" key="1">
    <source>
        <dbReference type="EMBL" id="KAH6937077.1"/>
    </source>
</evidence>
<evidence type="ECO:0000313" key="2">
    <source>
        <dbReference type="Proteomes" id="UP000821845"/>
    </source>
</evidence>
<protein>
    <submittedName>
        <fullName evidence="1">Uncharacterized protein</fullName>
    </submittedName>
</protein>
<keyword evidence="2" id="KW-1185">Reference proteome</keyword>
<dbReference type="EMBL" id="CM023483">
    <property type="protein sequence ID" value="KAH6937077.1"/>
    <property type="molecule type" value="Genomic_DNA"/>
</dbReference>
<dbReference type="Proteomes" id="UP000821845">
    <property type="component" value="Chromosome 3"/>
</dbReference>
<sequence length="95" mass="10093">MLCTPPGSRSKSPSPVTTPVHRYSQWLLGIAPELLTSHQETSPTPCLPLPMASPRSAQVAQVPPAGSTDSLSQVTFLQPLVPDRFHGGAHQDIAD</sequence>
<reference evidence="1" key="1">
    <citation type="submission" date="2020-05" db="EMBL/GenBank/DDBJ databases">
        <title>Large-scale comparative analyses of tick genomes elucidate their genetic diversity and vector capacities.</title>
        <authorList>
            <person name="Jia N."/>
            <person name="Wang J."/>
            <person name="Shi W."/>
            <person name="Du L."/>
            <person name="Sun Y."/>
            <person name="Zhan W."/>
            <person name="Jiang J."/>
            <person name="Wang Q."/>
            <person name="Zhang B."/>
            <person name="Ji P."/>
            <person name="Sakyi L.B."/>
            <person name="Cui X."/>
            <person name="Yuan T."/>
            <person name="Jiang B."/>
            <person name="Yang W."/>
            <person name="Lam T.T.-Y."/>
            <person name="Chang Q."/>
            <person name="Ding S."/>
            <person name="Wang X."/>
            <person name="Zhu J."/>
            <person name="Ruan X."/>
            <person name="Zhao L."/>
            <person name="Wei J."/>
            <person name="Que T."/>
            <person name="Du C."/>
            <person name="Cheng J."/>
            <person name="Dai P."/>
            <person name="Han X."/>
            <person name="Huang E."/>
            <person name="Gao Y."/>
            <person name="Liu J."/>
            <person name="Shao H."/>
            <person name="Ye R."/>
            <person name="Li L."/>
            <person name="Wei W."/>
            <person name="Wang X."/>
            <person name="Wang C."/>
            <person name="Yang T."/>
            <person name="Huo Q."/>
            <person name="Li W."/>
            <person name="Guo W."/>
            <person name="Chen H."/>
            <person name="Zhou L."/>
            <person name="Ni X."/>
            <person name="Tian J."/>
            <person name="Zhou Y."/>
            <person name="Sheng Y."/>
            <person name="Liu T."/>
            <person name="Pan Y."/>
            <person name="Xia L."/>
            <person name="Li J."/>
            <person name="Zhao F."/>
            <person name="Cao W."/>
        </authorList>
    </citation>
    <scope>NUCLEOTIDE SEQUENCE</scope>
    <source>
        <strain evidence="1">Hyas-2018</strain>
    </source>
</reference>
<accession>A0ACB7SSN2</accession>
<gene>
    <name evidence="1" type="ORF">HPB50_025513</name>
</gene>
<organism evidence="1 2">
    <name type="scientific">Hyalomma asiaticum</name>
    <name type="common">Tick</name>
    <dbReference type="NCBI Taxonomy" id="266040"/>
    <lineage>
        <taxon>Eukaryota</taxon>
        <taxon>Metazoa</taxon>
        <taxon>Ecdysozoa</taxon>
        <taxon>Arthropoda</taxon>
        <taxon>Chelicerata</taxon>
        <taxon>Arachnida</taxon>
        <taxon>Acari</taxon>
        <taxon>Parasitiformes</taxon>
        <taxon>Ixodida</taxon>
        <taxon>Ixodoidea</taxon>
        <taxon>Ixodidae</taxon>
        <taxon>Hyalomminae</taxon>
        <taxon>Hyalomma</taxon>
    </lineage>
</organism>